<name>A0A8J7MB76_9RHOB</name>
<evidence type="ECO:0000259" key="3">
    <source>
        <dbReference type="Pfam" id="PF14403"/>
    </source>
</evidence>
<gene>
    <name evidence="4" type="ORF">H0I76_17965</name>
</gene>
<feature type="domain" description="Circularly permuted ATP-grasp type 2" evidence="3">
    <location>
        <begin position="92"/>
        <end position="467"/>
    </location>
</feature>
<dbReference type="InterPro" id="IPR051680">
    <property type="entry name" value="ATP-dep_Glu-Cys_Ligase-2"/>
</dbReference>
<dbReference type="Proteomes" id="UP000655420">
    <property type="component" value="Unassembled WGS sequence"/>
</dbReference>
<sequence length="847" mass="91328">MAEGARAAGASGDAGLRPPAPPYKAAADRHDEAVDATGRVRTHWERLAGWLAEAGPPVIDAIASELGRLRDESGIAFTARTVAAPGAVDPLPVVLSASDWATLERGLAQRARLAEAVIADLYGPRCTIREGLLPPGVVFGSDAFAAHAAGWEKPPERFTLVFEADVARGADGRWMILADRLDAPLGDGWLIANRIATSQAIAEPFIDCGARRIASHFARFQDLLDSLTGWEGRLALLTGGERDPRYFSHAYLARYLNATLVEPADLTVRDGAAFVKTLDGLKKVDVLLRGVPDRRIDALHRPRSAAPGAPALTVAARAGGLVMGNAIGTAAMAYRALAPYAHRLCERLLGEPLEIPDAPCLWLGDPAARAQVLEELPFWRIEPLTGGASPDAAPLLPEDPSAMTGAERDRLAVALERVGERFAAVATPPLATTPAWCANGLEPREWMMRVFASWAGESWSVAPGGVAATVEPGCPPPALGFGKDVWVLPDPGSAAKDEAASLLAARLAGGHLRRTGRELLSRVADEVFWLGRNAERAESVLRILNVCLQRYLSGNRIDADPAALTTLLSVHAREDDRAPAPARLRETLVRLIGDPDEPEGLAPTLAHLRSGAARARLSISEESWRYIDRLCADPRWRGRLDFRASGEIARLIEDALRSLAAFAGSAQENLTRNFAWRFLEMGRRIERGSQIARIVGRIAGRERENEESFLRALLTYSDSAAAYRARYMMVPTPAAVMDLLILDETNPRSLGFQLAQLEQVLSMLPSETPYRRPEHRRALALLTEVRLTEADAVAATDANGARPALGALMSRCRSELAEVSDTLARAYFAHAEAPVALMSQGRLGETP</sequence>
<dbReference type="AlphaFoldDB" id="A0A8J7MB76"/>
<dbReference type="Pfam" id="PF04168">
    <property type="entry name" value="Alpha-E"/>
    <property type="match status" value="1"/>
</dbReference>
<dbReference type="Pfam" id="PF14403">
    <property type="entry name" value="CP_ATPgrasp_2"/>
    <property type="match status" value="1"/>
</dbReference>
<dbReference type="RefSeq" id="WP_200613194.1">
    <property type="nucleotide sequence ID" value="NZ_JAEHHL010000014.1"/>
</dbReference>
<dbReference type="Gene3D" id="3.40.50.11290">
    <property type="match status" value="1"/>
</dbReference>
<dbReference type="PANTHER" id="PTHR34595:SF2">
    <property type="entry name" value="BLR2978 PROTEIN"/>
    <property type="match status" value="1"/>
</dbReference>
<comment type="caution">
    <text evidence="4">The sequence shown here is derived from an EMBL/GenBank/DDBJ whole genome shotgun (WGS) entry which is preliminary data.</text>
</comment>
<organism evidence="4 5">
    <name type="scientific">Thermohalobaculum xanthum</name>
    <dbReference type="NCBI Taxonomy" id="2753746"/>
    <lineage>
        <taxon>Bacteria</taxon>
        <taxon>Pseudomonadati</taxon>
        <taxon>Pseudomonadota</taxon>
        <taxon>Alphaproteobacteria</taxon>
        <taxon>Rhodobacterales</taxon>
        <taxon>Paracoccaceae</taxon>
        <taxon>Thermohalobaculum</taxon>
    </lineage>
</organism>
<dbReference type="EMBL" id="JAEHHL010000014">
    <property type="protein sequence ID" value="MBK0401088.1"/>
    <property type="molecule type" value="Genomic_DNA"/>
</dbReference>
<feature type="region of interest" description="Disordered" evidence="1">
    <location>
        <begin position="1"/>
        <end position="31"/>
    </location>
</feature>
<evidence type="ECO:0000259" key="2">
    <source>
        <dbReference type="Pfam" id="PF04168"/>
    </source>
</evidence>
<keyword evidence="5" id="KW-1185">Reference proteome</keyword>
<dbReference type="InterPro" id="IPR025841">
    <property type="entry name" value="CP_ATPgrasp_2"/>
</dbReference>
<accession>A0A8J7MB76</accession>
<dbReference type="PANTHER" id="PTHR34595">
    <property type="entry name" value="BLR5612 PROTEIN"/>
    <property type="match status" value="1"/>
</dbReference>
<evidence type="ECO:0000256" key="1">
    <source>
        <dbReference type="SAM" id="MobiDB-lite"/>
    </source>
</evidence>
<proteinExistence type="predicted"/>
<protein>
    <submittedName>
        <fullName evidence="4">Circularly permuted type 2 ATP-grasp protein</fullName>
    </submittedName>
</protein>
<dbReference type="InterPro" id="IPR007296">
    <property type="entry name" value="DUF403"/>
</dbReference>
<evidence type="ECO:0000313" key="5">
    <source>
        <dbReference type="Proteomes" id="UP000655420"/>
    </source>
</evidence>
<reference evidence="4" key="1">
    <citation type="submission" date="2020-12" db="EMBL/GenBank/DDBJ databases">
        <title>Bacterial taxonomy.</title>
        <authorList>
            <person name="Pan X."/>
        </authorList>
    </citation>
    <scope>NUCLEOTIDE SEQUENCE</scope>
    <source>
        <strain evidence="4">M0105</strain>
    </source>
</reference>
<evidence type="ECO:0000313" key="4">
    <source>
        <dbReference type="EMBL" id="MBK0401088.1"/>
    </source>
</evidence>
<feature type="compositionally biased region" description="Low complexity" evidence="1">
    <location>
        <begin position="1"/>
        <end position="15"/>
    </location>
</feature>
<feature type="domain" description="DUF403" evidence="2">
    <location>
        <begin position="519"/>
        <end position="828"/>
    </location>
</feature>
<dbReference type="SUPFAM" id="SSF56059">
    <property type="entry name" value="Glutathione synthetase ATP-binding domain-like"/>
    <property type="match status" value="1"/>
</dbReference>